<keyword evidence="1" id="KW-0732">Signal</keyword>
<evidence type="ECO:0000313" key="2">
    <source>
        <dbReference type="EMBL" id="WKN37285.1"/>
    </source>
</evidence>
<dbReference type="Gene3D" id="1.25.40.390">
    <property type="match status" value="1"/>
</dbReference>
<feature type="signal peptide" evidence="1">
    <location>
        <begin position="1"/>
        <end position="21"/>
    </location>
</feature>
<reference evidence="2" key="2">
    <citation type="journal article" date="2024" name="Antonie Van Leeuwenhoek">
        <title>Roseihalotalea indica gen. nov., sp. nov., a halophilic Bacteroidetes from mesopelagic Southwest Indian Ocean with higher carbohydrate metabolic potential.</title>
        <authorList>
            <person name="Chen B."/>
            <person name="Zhang M."/>
            <person name="Lin D."/>
            <person name="Ye J."/>
            <person name="Tang K."/>
        </authorList>
    </citation>
    <scope>NUCLEOTIDE SEQUENCE</scope>
    <source>
        <strain evidence="2">TK19036</strain>
    </source>
</reference>
<sequence length="514" mass="57794">MKNIKIYLSSLLTIVMLLASCEEGFDTLNTDKVNPTTLDPGIVMNKGILDATYRDGFGTLQMLSYNFGIVQQVITPYGSSLAGANYNQTNTANTPRVWQNFYQNVIKQVVDVIYKTREDEERSNLYNMARIWQAHSFMILTDTYGDIPYFEAGKGYLEDITQATYDPQQEIYMDILKELDEASAALDESKAIETSDILYGGDITQWRRLGYSLLLRAAMRLTKVDPATAQTYATKAFNGGVMQSNEDNAMIQHTALYNNYIGQHLSAREKTNYYLAAPFVNYLKENNDPRLPSLAIRYVGATGGPEQTSDRASSEPDVQVGMPMGYDDVSISTVLDENGVASLWDFSQVNITTVLKVDAPEFHVTYSQTQLLLAEAAVRGWVNEDAAALFESGIRAHMEQMALYDVNAALEESEIQTYLDAHPLNTATALEQINTQYWVSSFLNGSEAWANFRRSDYPTLLPNPYPGSEIEEDFIRRMPYPDSETITNQKNVGDAIARQGPDNLDTRIWWDEPK</sequence>
<reference evidence="2" key="1">
    <citation type="journal article" date="2023" name="Comput. Struct. Biotechnol. J.">
        <title>Discovery of a novel marine Bacteroidetes with a rich repertoire of carbohydrate-active enzymes.</title>
        <authorList>
            <person name="Chen B."/>
            <person name="Liu G."/>
            <person name="Chen Q."/>
            <person name="Wang H."/>
            <person name="Liu L."/>
            <person name="Tang K."/>
        </authorList>
    </citation>
    <scope>NUCLEOTIDE SEQUENCE</scope>
    <source>
        <strain evidence="2">TK19036</strain>
    </source>
</reference>
<organism evidence="2">
    <name type="scientific">Roseihalotalea indica</name>
    <dbReference type="NCBI Taxonomy" id="2867963"/>
    <lineage>
        <taxon>Bacteria</taxon>
        <taxon>Pseudomonadati</taxon>
        <taxon>Bacteroidota</taxon>
        <taxon>Cytophagia</taxon>
        <taxon>Cytophagales</taxon>
        <taxon>Catalimonadaceae</taxon>
        <taxon>Roseihalotalea</taxon>
    </lineage>
</organism>
<accession>A0AA49JGX8</accession>
<dbReference type="InterPro" id="IPR041662">
    <property type="entry name" value="SusD-like_2"/>
</dbReference>
<dbReference type="AlphaFoldDB" id="A0AA49JGX8"/>
<dbReference type="PROSITE" id="PS51257">
    <property type="entry name" value="PROKAR_LIPOPROTEIN"/>
    <property type="match status" value="1"/>
</dbReference>
<dbReference type="InterPro" id="IPR011990">
    <property type="entry name" value="TPR-like_helical_dom_sf"/>
</dbReference>
<keyword evidence="2" id="KW-0449">Lipoprotein</keyword>
<name>A0AA49JGX8_9BACT</name>
<feature type="chain" id="PRO_5041316288" evidence="1">
    <location>
        <begin position="22"/>
        <end position="514"/>
    </location>
</feature>
<protein>
    <submittedName>
        <fullName evidence="2">SusD/RagB family nutrient-binding outer membrane lipoprotein</fullName>
    </submittedName>
</protein>
<proteinExistence type="predicted"/>
<dbReference type="SUPFAM" id="SSF48452">
    <property type="entry name" value="TPR-like"/>
    <property type="match status" value="1"/>
</dbReference>
<gene>
    <name evidence="2" type="ORF">K4G66_01000</name>
</gene>
<evidence type="ECO:0000256" key="1">
    <source>
        <dbReference type="SAM" id="SignalP"/>
    </source>
</evidence>
<dbReference type="Pfam" id="PF12771">
    <property type="entry name" value="SusD-like_2"/>
    <property type="match status" value="1"/>
</dbReference>
<dbReference type="EMBL" id="CP120682">
    <property type="protein sequence ID" value="WKN37285.1"/>
    <property type="molecule type" value="Genomic_DNA"/>
</dbReference>